<comment type="caution">
    <text evidence="1">The sequence shown here is derived from an EMBL/GenBank/DDBJ whole genome shotgun (WGS) entry which is preliminary data.</text>
</comment>
<evidence type="ECO:0000313" key="1">
    <source>
        <dbReference type="EMBL" id="CAD5126668.1"/>
    </source>
</evidence>
<dbReference type="AlphaFoldDB" id="A0A7I8WEN5"/>
<name>A0A7I8WEN5_9ANNE</name>
<dbReference type="EMBL" id="CAJFCJ010000070">
    <property type="protein sequence ID" value="CAD5126668.1"/>
    <property type="molecule type" value="Genomic_DNA"/>
</dbReference>
<evidence type="ECO:0000313" key="2">
    <source>
        <dbReference type="Proteomes" id="UP000549394"/>
    </source>
</evidence>
<dbReference type="Proteomes" id="UP000549394">
    <property type="component" value="Unassembled WGS sequence"/>
</dbReference>
<accession>A0A7I8WEN5</accession>
<gene>
    <name evidence="1" type="ORF">DGYR_LOCUS13902</name>
</gene>
<sequence length="213" mass="24164">MIPDTNYQIDAKFCSKGKTYAKSGMHESLVVKCDEVYSGKYFLFHLYLEGSSSKRTIDINELYMYAKLLNKAKTHVSLTTYKNVIKKIIRDGSDVSTDILNIMQDAVYYLSSSLLEDVNIEIEILTDLIYLNTICISCSNEGIAADDETVEITDYFKNEIVTTKIKGDFLSQHTTCGTFNTVFSKYLKLLSLRKRPIFEIELSATTIASKECL</sequence>
<protein>
    <submittedName>
        <fullName evidence="1">DgyrCDS14742</fullName>
    </submittedName>
</protein>
<keyword evidence="2" id="KW-1185">Reference proteome</keyword>
<proteinExistence type="predicted"/>
<organism evidence="1 2">
    <name type="scientific">Dimorphilus gyrociliatus</name>
    <dbReference type="NCBI Taxonomy" id="2664684"/>
    <lineage>
        <taxon>Eukaryota</taxon>
        <taxon>Metazoa</taxon>
        <taxon>Spiralia</taxon>
        <taxon>Lophotrochozoa</taxon>
        <taxon>Annelida</taxon>
        <taxon>Polychaeta</taxon>
        <taxon>Polychaeta incertae sedis</taxon>
        <taxon>Dinophilidae</taxon>
        <taxon>Dimorphilus</taxon>
    </lineage>
</organism>
<reference evidence="1 2" key="1">
    <citation type="submission" date="2020-08" db="EMBL/GenBank/DDBJ databases">
        <authorList>
            <person name="Hejnol A."/>
        </authorList>
    </citation>
    <scope>NUCLEOTIDE SEQUENCE [LARGE SCALE GENOMIC DNA]</scope>
</reference>